<evidence type="ECO:0000313" key="3">
    <source>
        <dbReference type="Proteomes" id="UP001304125"/>
    </source>
</evidence>
<proteinExistence type="predicted"/>
<organism evidence="2 3">
    <name type="scientific">Demequina capsici</name>
    <dbReference type="NCBI Taxonomy" id="3075620"/>
    <lineage>
        <taxon>Bacteria</taxon>
        <taxon>Bacillati</taxon>
        <taxon>Actinomycetota</taxon>
        <taxon>Actinomycetes</taxon>
        <taxon>Micrococcales</taxon>
        <taxon>Demequinaceae</taxon>
        <taxon>Demequina</taxon>
    </lineage>
</organism>
<keyword evidence="3" id="KW-1185">Reference proteome</keyword>
<feature type="compositionally biased region" description="Low complexity" evidence="1">
    <location>
        <begin position="1"/>
        <end position="17"/>
    </location>
</feature>
<protein>
    <submittedName>
        <fullName evidence="2">Uncharacterized protein</fullName>
    </submittedName>
</protein>
<dbReference type="RefSeq" id="WP_313500913.1">
    <property type="nucleotide sequence ID" value="NZ_CP134879.1"/>
</dbReference>
<accession>A0AA96F8R9</accession>
<gene>
    <name evidence="2" type="ORF">RN606_05705</name>
</gene>
<evidence type="ECO:0000256" key="1">
    <source>
        <dbReference type="SAM" id="MobiDB-lite"/>
    </source>
</evidence>
<dbReference type="Proteomes" id="UP001304125">
    <property type="component" value="Chromosome"/>
</dbReference>
<sequence>MANDILDPGPDGDYPYLPRNPDGTLDTERVSIGVSLGRNPVTRVRIYLRHMPRLADGRPVTDIAPLPAGQTVNDLLPRKYWNGEVFSDGN</sequence>
<name>A0AA96F8R9_9MICO</name>
<dbReference type="AlphaFoldDB" id="A0AA96F8R9"/>
<evidence type="ECO:0000313" key="2">
    <source>
        <dbReference type="EMBL" id="WNM25644.1"/>
    </source>
</evidence>
<reference evidence="2 3" key="1">
    <citation type="submission" date="2023-09" db="EMBL/GenBank/DDBJ databases">
        <title>Demequina sp. a novel bacteria isolated from Capsicum annuum.</title>
        <authorList>
            <person name="Humaira Z."/>
            <person name="Lee J."/>
            <person name="Cho D."/>
        </authorList>
    </citation>
    <scope>NUCLEOTIDE SEQUENCE [LARGE SCALE GENOMIC DNA]</scope>
    <source>
        <strain evidence="2 3">OYTSA14</strain>
    </source>
</reference>
<feature type="region of interest" description="Disordered" evidence="1">
    <location>
        <begin position="1"/>
        <end position="25"/>
    </location>
</feature>
<dbReference type="EMBL" id="CP134879">
    <property type="protein sequence ID" value="WNM25644.1"/>
    <property type="molecule type" value="Genomic_DNA"/>
</dbReference>